<dbReference type="Proteomes" id="UP000075591">
    <property type="component" value="Unassembled WGS sequence"/>
</dbReference>
<evidence type="ECO:0000256" key="1">
    <source>
        <dbReference type="ARBA" id="ARBA00002919"/>
    </source>
</evidence>
<keyword evidence="8 11" id="KW-0560">Oxidoreductase</keyword>
<dbReference type="GO" id="GO:0005737">
    <property type="term" value="C:cytoplasm"/>
    <property type="evidence" value="ECO:0007669"/>
    <property type="project" value="TreeGrafter"/>
</dbReference>
<dbReference type="InterPro" id="IPR008927">
    <property type="entry name" value="6-PGluconate_DH-like_C_sf"/>
</dbReference>
<evidence type="ECO:0000256" key="2">
    <source>
        <dbReference type="ARBA" id="ARBA00004994"/>
    </source>
</evidence>
<dbReference type="NCBIfam" id="NF005090">
    <property type="entry name" value="PRK06522.2-1"/>
    <property type="match status" value="1"/>
</dbReference>
<comment type="pathway">
    <text evidence="2 11">Cofactor biosynthesis; (R)-pantothenate biosynthesis; (R)-pantoate from 3-methyl-2-oxobutanoate: step 2/2.</text>
</comment>
<evidence type="ECO:0000313" key="16">
    <source>
        <dbReference type="Proteomes" id="UP000075591"/>
    </source>
</evidence>
<evidence type="ECO:0000256" key="6">
    <source>
        <dbReference type="ARBA" id="ARBA00022655"/>
    </source>
</evidence>
<dbReference type="PANTHER" id="PTHR43765:SF2">
    <property type="entry name" value="2-DEHYDROPANTOATE 2-REDUCTASE"/>
    <property type="match status" value="1"/>
</dbReference>
<dbReference type="Pfam" id="PF02558">
    <property type="entry name" value="ApbA"/>
    <property type="match status" value="1"/>
</dbReference>
<comment type="catalytic activity">
    <reaction evidence="10 11">
        <text>(R)-pantoate + NADP(+) = 2-dehydropantoate + NADPH + H(+)</text>
        <dbReference type="Rhea" id="RHEA:16233"/>
        <dbReference type="ChEBI" id="CHEBI:11561"/>
        <dbReference type="ChEBI" id="CHEBI:15378"/>
        <dbReference type="ChEBI" id="CHEBI:15980"/>
        <dbReference type="ChEBI" id="CHEBI:57783"/>
        <dbReference type="ChEBI" id="CHEBI:58349"/>
        <dbReference type="EC" id="1.1.1.169"/>
    </reaction>
</comment>
<comment type="similarity">
    <text evidence="3 11">Belongs to the ketopantoate reductase family.</text>
</comment>
<evidence type="ECO:0000256" key="5">
    <source>
        <dbReference type="ARBA" id="ARBA00019465"/>
    </source>
</evidence>
<evidence type="ECO:0000313" key="15">
    <source>
        <dbReference type="EMBL" id="UYW69710.1"/>
    </source>
</evidence>
<dbReference type="InterPro" id="IPR003710">
    <property type="entry name" value="ApbA"/>
</dbReference>
<dbReference type="PANTHER" id="PTHR43765">
    <property type="entry name" value="2-DEHYDROPANTOATE 2-REDUCTASE-RELATED"/>
    <property type="match status" value="1"/>
</dbReference>
<evidence type="ECO:0000313" key="14">
    <source>
        <dbReference type="EMBL" id="KXX90900.1"/>
    </source>
</evidence>
<protein>
    <recommendedName>
        <fullName evidence="5 11">2-dehydropantoate 2-reductase</fullName>
        <ecNumber evidence="4 11">1.1.1.169</ecNumber>
    </recommendedName>
    <alternativeName>
        <fullName evidence="9 11">Ketopantoate reductase</fullName>
    </alternativeName>
</protein>
<dbReference type="Proteomes" id="UP001163707">
    <property type="component" value="Chromosome"/>
</dbReference>
<evidence type="ECO:0000256" key="8">
    <source>
        <dbReference type="ARBA" id="ARBA00023002"/>
    </source>
</evidence>
<dbReference type="InterPro" id="IPR013332">
    <property type="entry name" value="KPR_N"/>
</dbReference>
<dbReference type="PATRIC" id="fig|1396.432.peg.1165"/>
<dbReference type="EMBL" id="CP109872">
    <property type="protein sequence ID" value="UYW69710.1"/>
    <property type="molecule type" value="Genomic_DNA"/>
</dbReference>
<sequence length="296" mass="33913">MKMKIGVVGPGAIGLLYTFYLQKSNQDVTLFTRTAKQADELNITGVTCIREGKRETVFPQVFPIESMPDQQLDYIFIAVKQYHIADILPFVRGKSSLIFLQNGMSHLHTMQKIENENVAVGIVEHGAKKEERHTVYHTGIGVTKFGIVHGRSIHFEKILNCFPFPHFPIRIEDNWKDVMHKKLVVNVCINPLTALLQVKNGDLITNPFFYQMMEQVFHEVVFLVKEEKEMVWEMVRHVCERTSHNTSSMLADVRANRQTEIGAIVGYVLEEAKKQQRSVPTLQFLFDAIKGLEVKV</sequence>
<evidence type="ECO:0000259" key="13">
    <source>
        <dbReference type="Pfam" id="PF08546"/>
    </source>
</evidence>
<dbReference type="Gene3D" id="1.10.1040.10">
    <property type="entry name" value="N-(1-d-carboxylethyl)-l-norvaline Dehydrogenase, domain 2"/>
    <property type="match status" value="1"/>
</dbReference>
<feature type="domain" description="Ketopantoate reductase C-terminal" evidence="13">
    <location>
        <begin position="174"/>
        <end position="293"/>
    </location>
</feature>
<dbReference type="AlphaFoldDB" id="A0A0G8DGW3"/>
<name>A0A0G8DGW3_BACCE</name>
<gene>
    <name evidence="15" type="primary">panE</name>
    <name evidence="14" type="ORF">AT274_23665</name>
    <name evidence="15" type="ORF">OK229_02130</name>
</gene>
<dbReference type="InterPro" id="IPR013328">
    <property type="entry name" value="6PGD_dom2"/>
</dbReference>
<proteinExistence type="inferred from homology"/>
<evidence type="ECO:0000256" key="10">
    <source>
        <dbReference type="ARBA" id="ARBA00048793"/>
    </source>
</evidence>
<dbReference type="InterPro" id="IPR050838">
    <property type="entry name" value="Ketopantoate_reductase"/>
</dbReference>
<dbReference type="InterPro" id="IPR013752">
    <property type="entry name" value="KPA_reductase"/>
</dbReference>
<evidence type="ECO:0000256" key="3">
    <source>
        <dbReference type="ARBA" id="ARBA00007870"/>
    </source>
</evidence>
<keyword evidence="7 11" id="KW-0521">NADP</keyword>
<comment type="function">
    <text evidence="1 11">Catalyzes the NADPH-dependent reduction of ketopantoate into pantoic acid.</text>
</comment>
<dbReference type="GO" id="GO:0015940">
    <property type="term" value="P:pantothenate biosynthetic process"/>
    <property type="evidence" value="ECO:0007669"/>
    <property type="project" value="UniProtKB-UniPathway"/>
</dbReference>
<dbReference type="GO" id="GO:0008677">
    <property type="term" value="F:2-dehydropantoate 2-reductase activity"/>
    <property type="evidence" value="ECO:0007669"/>
    <property type="project" value="UniProtKB-EC"/>
</dbReference>
<reference evidence="14 16" key="1">
    <citation type="submission" date="2015-12" db="EMBL/GenBank/DDBJ databases">
        <title>Bacillus cereus Group isolate.</title>
        <authorList>
            <person name="Kovac J."/>
        </authorList>
    </citation>
    <scope>NUCLEOTIDE SEQUENCE [LARGE SCALE GENOMIC DNA]</scope>
    <source>
        <strain evidence="14 16">FSL W8-0275</strain>
    </source>
</reference>
<dbReference type="NCBIfam" id="TIGR00745">
    <property type="entry name" value="apbA_panE"/>
    <property type="match status" value="1"/>
</dbReference>
<accession>A0A0G8DGW3</accession>
<dbReference type="Pfam" id="PF08546">
    <property type="entry name" value="ApbA_C"/>
    <property type="match status" value="1"/>
</dbReference>
<dbReference type="Gene3D" id="3.40.50.720">
    <property type="entry name" value="NAD(P)-binding Rossmann-like Domain"/>
    <property type="match status" value="1"/>
</dbReference>
<keyword evidence="6 11" id="KW-0566">Pantothenate biosynthesis</keyword>
<dbReference type="GO" id="GO:0050661">
    <property type="term" value="F:NADP binding"/>
    <property type="evidence" value="ECO:0007669"/>
    <property type="project" value="TreeGrafter"/>
</dbReference>
<evidence type="ECO:0000256" key="11">
    <source>
        <dbReference type="RuleBase" id="RU362068"/>
    </source>
</evidence>
<dbReference type="NCBIfam" id="NF005093">
    <property type="entry name" value="PRK06522.2-4"/>
    <property type="match status" value="1"/>
</dbReference>
<dbReference type="SUPFAM" id="SSF51735">
    <property type="entry name" value="NAD(P)-binding Rossmann-fold domains"/>
    <property type="match status" value="1"/>
</dbReference>
<organism evidence="14 16">
    <name type="scientific">Bacillus cereus</name>
    <dbReference type="NCBI Taxonomy" id="1396"/>
    <lineage>
        <taxon>Bacteria</taxon>
        <taxon>Bacillati</taxon>
        <taxon>Bacillota</taxon>
        <taxon>Bacilli</taxon>
        <taxon>Bacillales</taxon>
        <taxon>Bacillaceae</taxon>
        <taxon>Bacillus</taxon>
        <taxon>Bacillus cereus group</taxon>
    </lineage>
</organism>
<dbReference type="InterPro" id="IPR036291">
    <property type="entry name" value="NAD(P)-bd_dom_sf"/>
</dbReference>
<evidence type="ECO:0000256" key="4">
    <source>
        <dbReference type="ARBA" id="ARBA00013014"/>
    </source>
</evidence>
<evidence type="ECO:0000256" key="9">
    <source>
        <dbReference type="ARBA" id="ARBA00032024"/>
    </source>
</evidence>
<feature type="domain" description="Ketopantoate reductase N-terminal" evidence="12">
    <location>
        <begin position="5"/>
        <end position="148"/>
    </location>
</feature>
<dbReference type="RefSeq" id="WP_001989601.1">
    <property type="nucleotide sequence ID" value="NZ_CP018931.1"/>
</dbReference>
<dbReference type="EC" id="1.1.1.169" evidence="4 11"/>
<dbReference type="EMBL" id="LOMT01000117">
    <property type="protein sequence ID" value="KXX90900.1"/>
    <property type="molecule type" value="Genomic_DNA"/>
</dbReference>
<evidence type="ECO:0000259" key="12">
    <source>
        <dbReference type="Pfam" id="PF02558"/>
    </source>
</evidence>
<evidence type="ECO:0000256" key="7">
    <source>
        <dbReference type="ARBA" id="ARBA00022857"/>
    </source>
</evidence>
<dbReference type="UniPathway" id="UPA00028">
    <property type="reaction ID" value="UER00004"/>
</dbReference>
<dbReference type="SUPFAM" id="SSF48179">
    <property type="entry name" value="6-phosphogluconate dehydrogenase C-terminal domain-like"/>
    <property type="match status" value="1"/>
</dbReference>
<reference evidence="15" key="2">
    <citation type="submission" date="2023-02" db="EMBL/GenBank/DDBJ databases">
        <title>Complete Genome Sequence of Bacillus cereus sensu lato isolate BC38B from pepper closely related to the Bacillus anthracis clade.</title>
        <authorList>
            <person name="Abdelli M."/>
            <person name="Cerar Kisek T."/>
            <person name="Falaise C."/>
            <person name="Cumont A."/>
            <person name="Giraud M."/>
            <person name="Chatoux J."/>
            <person name="Rogee S."/>
            <person name="Dadvisard M."/>
            <person name="Larigauderie G."/>
            <person name="Raynaud F."/>
            <person name="Godic Torkar K."/>
            <person name="Ramisse V."/>
        </authorList>
    </citation>
    <scope>NUCLEOTIDE SEQUENCE</scope>
    <source>
        <strain evidence="15">BC38B</strain>
    </source>
</reference>